<dbReference type="Pfam" id="PF11138">
    <property type="entry name" value="DUF2911"/>
    <property type="match status" value="1"/>
</dbReference>
<evidence type="ECO:0000313" key="2">
    <source>
        <dbReference type="Proteomes" id="UP000245468"/>
    </source>
</evidence>
<gene>
    <name evidence="1" type="ORF">HME7025_02615</name>
</gene>
<sequence>MKINTLLKPILSVLCLLFVSISSFGQDAPRPPQSPKVTVTGTFGKANVSVVYSSPSVKGRKIWGELVPYGKVWRAGANSATIIETDADVNIAGNTLAKGKYSIYMLPSEGDWQVIFNTEVGQWGIKRGGETTRNPEKDAFTITVKTAKSDFKEALEYKVVPAGIAFGWENVSLLIPIK</sequence>
<dbReference type="AlphaFoldDB" id="A0A2S2DYH9"/>
<proteinExistence type="predicted"/>
<name>A0A2S2DYH9_9BACT</name>
<evidence type="ECO:0000313" key="1">
    <source>
        <dbReference type="EMBL" id="AWL10455.1"/>
    </source>
</evidence>
<organism evidence="1 2">
    <name type="scientific">Aquirufa nivalisilvae</name>
    <dbReference type="NCBI Taxonomy" id="2516557"/>
    <lineage>
        <taxon>Bacteria</taxon>
        <taxon>Pseudomonadati</taxon>
        <taxon>Bacteroidota</taxon>
        <taxon>Cytophagia</taxon>
        <taxon>Cytophagales</taxon>
        <taxon>Flectobacillaceae</taxon>
        <taxon>Aquirufa</taxon>
    </lineage>
</organism>
<dbReference type="InterPro" id="IPR021314">
    <property type="entry name" value="DUF2911"/>
</dbReference>
<protein>
    <submittedName>
        <fullName evidence="1">Uncharacterized protein</fullName>
    </submittedName>
</protein>
<dbReference type="RefSeq" id="WP_109324739.1">
    <property type="nucleotide sequence ID" value="NZ_CP029346.1"/>
</dbReference>
<reference evidence="2" key="1">
    <citation type="submission" date="2018-05" db="EMBL/GenBank/DDBJ databases">
        <title>Pseudarcicella sp. HME7025 Genome sequencing and assembly.</title>
        <authorList>
            <person name="Kim H."/>
            <person name="Kang H."/>
            <person name="Joh K."/>
        </authorList>
    </citation>
    <scope>NUCLEOTIDE SEQUENCE [LARGE SCALE GENOMIC DNA]</scope>
    <source>
        <strain evidence="2">HME7025</strain>
    </source>
</reference>
<dbReference type="EMBL" id="CP029346">
    <property type="protein sequence ID" value="AWL10455.1"/>
    <property type="molecule type" value="Genomic_DNA"/>
</dbReference>
<dbReference type="Proteomes" id="UP000245468">
    <property type="component" value="Chromosome"/>
</dbReference>
<keyword evidence="2" id="KW-1185">Reference proteome</keyword>
<dbReference type="OrthoDB" id="195456at2"/>
<dbReference type="KEGG" id="psez:HME7025_02615"/>
<accession>A0A2S2DYH9</accession>